<dbReference type="PANTHER" id="PTHR43798:SF31">
    <property type="entry name" value="AB HYDROLASE SUPERFAMILY PROTEIN YCLE"/>
    <property type="match status" value="1"/>
</dbReference>
<dbReference type="PANTHER" id="PTHR43798">
    <property type="entry name" value="MONOACYLGLYCEROL LIPASE"/>
    <property type="match status" value="1"/>
</dbReference>
<evidence type="ECO:0000259" key="2">
    <source>
        <dbReference type="Pfam" id="PF00561"/>
    </source>
</evidence>
<dbReference type="AlphaFoldDB" id="A0A7K1LSQ7"/>
<dbReference type="Gene3D" id="3.40.50.1820">
    <property type="entry name" value="alpha/beta hydrolase"/>
    <property type="match status" value="1"/>
</dbReference>
<gene>
    <name evidence="3" type="ORF">FLP08_14595</name>
</gene>
<dbReference type="Proteomes" id="UP000460416">
    <property type="component" value="Unassembled WGS sequence"/>
</dbReference>
<dbReference type="GO" id="GO:0016020">
    <property type="term" value="C:membrane"/>
    <property type="evidence" value="ECO:0007669"/>
    <property type="project" value="TreeGrafter"/>
</dbReference>
<dbReference type="SUPFAM" id="SSF53474">
    <property type="entry name" value="alpha/beta-Hydrolases"/>
    <property type="match status" value="1"/>
</dbReference>
<evidence type="ECO:0000313" key="4">
    <source>
        <dbReference type="Proteomes" id="UP000460416"/>
    </source>
</evidence>
<dbReference type="OrthoDB" id="5416147at2"/>
<sequence>MKKRYWIPLVFLIVLVVTYFSGPIPQTPEYTTKLPDLPSDLKVLEHSIIEKEDSMPVRKGNQARIVWQREAEKAEYSIVYLHGFAGSYRDGYPVNQHIADTLNANIFMARWAGHGLQPDAALENFNGKNAWESAKEALAIGNKIGEKVIIMSTSTGGTLALKLAATYPDKIFALINLSPNLEDDQPGTFVLNSPWGYEIASLISFGEMKKIEHEQPEATQYWDTIYPSRALVDLQVLVESTMLPETFKKIEIPVLTLYYHKNFIEEDQHVEVSVYEDAYKLFSTPDSLKVLKALETPGTHFIGSEIKSKDIEVVEKEIMEFLGRITSKQDLEDIANLKTF</sequence>
<comment type="caution">
    <text evidence="3">The sequence shown here is derived from an EMBL/GenBank/DDBJ whole genome shotgun (WGS) entry which is preliminary data.</text>
</comment>
<reference evidence="3 4" key="1">
    <citation type="submission" date="2019-07" db="EMBL/GenBank/DDBJ databases">
        <title>Gramella aestuarii sp. nov., isolated from a tidal flat, and emended description of Gramella echinicola.</title>
        <authorList>
            <person name="Liu L."/>
        </authorList>
    </citation>
    <scope>NUCLEOTIDE SEQUENCE [LARGE SCALE GENOMIC DNA]</scope>
    <source>
        <strain evidence="3 4">BS12</strain>
    </source>
</reference>
<feature type="domain" description="AB hydrolase-1" evidence="2">
    <location>
        <begin position="77"/>
        <end position="185"/>
    </location>
</feature>
<dbReference type="InterPro" id="IPR029058">
    <property type="entry name" value="AB_hydrolase_fold"/>
</dbReference>
<organism evidence="3 4">
    <name type="scientific">Christiangramia aestuarii</name>
    <dbReference type="NCBI Taxonomy" id="1028746"/>
    <lineage>
        <taxon>Bacteria</taxon>
        <taxon>Pseudomonadati</taxon>
        <taxon>Bacteroidota</taxon>
        <taxon>Flavobacteriia</taxon>
        <taxon>Flavobacteriales</taxon>
        <taxon>Flavobacteriaceae</taxon>
        <taxon>Christiangramia</taxon>
    </lineage>
</organism>
<keyword evidence="1 3" id="KW-0378">Hydrolase</keyword>
<accession>A0A7K1LSQ7</accession>
<evidence type="ECO:0000313" key="3">
    <source>
        <dbReference type="EMBL" id="MUP43808.1"/>
    </source>
</evidence>
<dbReference type="RefSeq" id="WP_156277819.1">
    <property type="nucleotide sequence ID" value="NZ_BAABGI010000006.1"/>
</dbReference>
<dbReference type="EMBL" id="VJVW01000007">
    <property type="protein sequence ID" value="MUP43808.1"/>
    <property type="molecule type" value="Genomic_DNA"/>
</dbReference>
<dbReference type="GO" id="GO:0016787">
    <property type="term" value="F:hydrolase activity"/>
    <property type="evidence" value="ECO:0007669"/>
    <property type="project" value="UniProtKB-KW"/>
</dbReference>
<dbReference type="InterPro" id="IPR050266">
    <property type="entry name" value="AB_hydrolase_sf"/>
</dbReference>
<dbReference type="Pfam" id="PF00561">
    <property type="entry name" value="Abhydrolase_1"/>
    <property type="match status" value="1"/>
</dbReference>
<keyword evidence="4" id="KW-1185">Reference proteome</keyword>
<dbReference type="InterPro" id="IPR000073">
    <property type="entry name" value="AB_hydrolase_1"/>
</dbReference>
<proteinExistence type="predicted"/>
<evidence type="ECO:0000256" key="1">
    <source>
        <dbReference type="ARBA" id="ARBA00022801"/>
    </source>
</evidence>
<name>A0A7K1LSQ7_9FLAO</name>
<protein>
    <submittedName>
        <fullName evidence="3">Alpha/beta hydrolase</fullName>
    </submittedName>
</protein>